<sequence length="255" mass="28657">MRYVDALKRTLEVKSPPRRIVSLVPSLTEALFAFGLDKAVVGVTTFCVEPKEAVAAKLKVGGTKTLKVDQVLALQPDLVVASAEENRKEDIQALVREGLSVFVTLPETVPDAIDLMEQLAEMTGAGAASGRIVKEARRALAEVQARTEGREPVRTFCPIWRNPWMTIGPHTYMHDFITVCGGVNVFEWRHDRYPRVELREMAERDPQVVLLPDEPYRFGAKHVPEIAAFRDVRAVRDGRIYLLEGKHLSWYGPRI</sequence>
<keyword evidence="1" id="KW-0732">Signal</keyword>
<feature type="non-terminal residue" evidence="3">
    <location>
        <position position="255"/>
    </location>
</feature>
<dbReference type="AlphaFoldDB" id="A0A0F8YV20"/>
<gene>
    <name evidence="3" type="ORF">LCGC14_2851490</name>
</gene>
<dbReference type="NCBIfam" id="NF038402">
    <property type="entry name" value="TroA_like"/>
    <property type="match status" value="1"/>
</dbReference>
<evidence type="ECO:0000256" key="1">
    <source>
        <dbReference type="ARBA" id="ARBA00022729"/>
    </source>
</evidence>
<reference evidence="3" key="1">
    <citation type="journal article" date="2015" name="Nature">
        <title>Complex archaea that bridge the gap between prokaryotes and eukaryotes.</title>
        <authorList>
            <person name="Spang A."/>
            <person name="Saw J.H."/>
            <person name="Jorgensen S.L."/>
            <person name="Zaremba-Niedzwiedzka K."/>
            <person name="Martijn J."/>
            <person name="Lind A.E."/>
            <person name="van Eijk R."/>
            <person name="Schleper C."/>
            <person name="Guy L."/>
            <person name="Ettema T.J."/>
        </authorList>
    </citation>
    <scope>NUCLEOTIDE SEQUENCE</scope>
</reference>
<proteinExistence type="predicted"/>
<evidence type="ECO:0000313" key="3">
    <source>
        <dbReference type="EMBL" id="KKK77645.1"/>
    </source>
</evidence>
<dbReference type="EMBL" id="LAZR01054857">
    <property type="protein sequence ID" value="KKK77645.1"/>
    <property type="molecule type" value="Genomic_DNA"/>
</dbReference>
<accession>A0A0F8YV20</accession>
<dbReference type="PANTHER" id="PTHR30535:SF35">
    <property type="entry name" value="PERIPLASMIC BINDING PROTEIN"/>
    <property type="match status" value="1"/>
</dbReference>
<dbReference type="PROSITE" id="PS50983">
    <property type="entry name" value="FE_B12_PBP"/>
    <property type="match status" value="1"/>
</dbReference>
<comment type="caution">
    <text evidence="3">The sequence shown here is derived from an EMBL/GenBank/DDBJ whole genome shotgun (WGS) entry which is preliminary data.</text>
</comment>
<organism evidence="3">
    <name type="scientific">marine sediment metagenome</name>
    <dbReference type="NCBI Taxonomy" id="412755"/>
    <lineage>
        <taxon>unclassified sequences</taxon>
        <taxon>metagenomes</taxon>
        <taxon>ecological metagenomes</taxon>
    </lineage>
</organism>
<dbReference type="SUPFAM" id="SSF53807">
    <property type="entry name" value="Helical backbone' metal receptor"/>
    <property type="match status" value="1"/>
</dbReference>
<name>A0A0F8YV20_9ZZZZ</name>
<dbReference type="Pfam" id="PF01497">
    <property type="entry name" value="Peripla_BP_2"/>
    <property type="match status" value="1"/>
</dbReference>
<dbReference type="InterPro" id="IPR002491">
    <property type="entry name" value="ABC_transptr_periplasmic_BD"/>
</dbReference>
<evidence type="ECO:0000259" key="2">
    <source>
        <dbReference type="PROSITE" id="PS50983"/>
    </source>
</evidence>
<feature type="domain" description="Fe/B12 periplasmic-binding" evidence="2">
    <location>
        <begin position="19"/>
        <end position="255"/>
    </location>
</feature>
<dbReference type="PANTHER" id="PTHR30535">
    <property type="entry name" value="VITAMIN B12-BINDING PROTEIN"/>
    <property type="match status" value="1"/>
</dbReference>
<dbReference type="Gene3D" id="3.40.50.1980">
    <property type="entry name" value="Nitrogenase molybdenum iron protein domain"/>
    <property type="match status" value="2"/>
</dbReference>
<dbReference type="InterPro" id="IPR050902">
    <property type="entry name" value="ABC_Transporter_SBP"/>
</dbReference>
<protein>
    <recommendedName>
        <fullName evidence="2">Fe/B12 periplasmic-binding domain-containing protein</fullName>
    </recommendedName>
</protein>
<dbReference type="InterPro" id="IPR054828">
    <property type="entry name" value="Vit_B12_bind_prot"/>
</dbReference>